<dbReference type="Proteomes" id="UP000273119">
    <property type="component" value="Unassembled WGS sequence"/>
</dbReference>
<evidence type="ECO:0000313" key="2">
    <source>
        <dbReference type="Proteomes" id="UP000273119"/>
    </source>
</evidence>
<dbReference type="EMBL" id="QQXL01000003">
    <property type="protein sequence ID" value="RKW70634.1"/>
    <property type="molecule type" value="Genomic_DNA"/>
</dbReference>
<protein>
    <submittedName>
        <fullName evidence="1">TIGR03089 family protein</fullName>
    </submittedName>
</protein>
<name>A0A496PJG1_9MICC</name>
<sequence length="250" mass="25151">MVPTIDAAPASLGTWASARAASTSPALTDVSRPPARVELSGRVLVNWWAKDLGLLENEFSLEPGMRVLFRTPAHWRTLPLVLAALSLGATVLESGDIAAADVDLLITDQPTAADALDAPEILAVTLQTLAVDFGSALPAGVIDHAAEVRGYPDRLDLQEATASQARWVAGAGTAHSQGTLSEFLALAAAEGAAGAASATTSLPAASGALLATAQLLAAGSAGSVVLHDGAAPAEALSAQERITRAGGVAL</sequence>
<dbReference type="AlphaFoldDB" id="A0A496PJG1"/>
<gene>
    <name evidence="1" type="ORF">DWQ67_05825</name>
</gene>
<dbReference type="NCBIfam" id="TIGR03089">
    <property type="entry name" value="TIGR03089 family protein"/>
    <property type="match status" value="1"/>
</dbReference>
<comment type="caution">
    <text evidence="1">The sequence shown here is derived from an EMBL/GenBank/DDBJ whole genome shotgun (WGS) entry which is preliminary data.</text>
</comment>
<evidence type="ECO:0000313" key="1">
    <source>
        <dbReference type="EMBL" id="RKW70634.1"/>
    </source>
</evidence>
<proteinExistence type="predicted"/>
<organism evidence="1 2">
    <name type="scientific">Galactobacter caseinivorans</name>
    <dbReference type="NCBI Taxonomy" id="2676123"/>
    <lineage>
        <taxon>Bacteria</taxon>
        <taxon>Bacillati</taxon>
        <taxon>Actinomycetota</taxon>
        <taxon>Actinomycetes</taxon>
        <taxon>Micrococcales</taxon>
        <taxon>Micrococcaceae</taxon>
        <taxon>Galactobacter</taxon>
    </lineage>
</organism>
<keyword evidence="2" id="KW-1185">Reference proteome</keyword>
<dbReference type="InterPro" id="IPR017523">
    <property type="entry name" value="Rv3268"/>
</dbReference>
<reference evidence="1 2" key="1">
    <citation type="submission" date="2018-07" db="EMBL/GenBank/DDBJ databases">
        <title>Arthrobacter sp. nov., isolated from raw cow's milk with high bacterial count.</title>
        <authorList>
            <person name="Hahne J."/>
            <person name="Isele D."/>
            <person name="Lipski A."/>
        </authorList>
    </citation>
    <scope>NUCLEOTIDE SEQUENCE [LARGE SCALE GENOMIC DNA]</scope>
    <source>
        <strain evidence="1 2">JZ R-183</strain>
    </source>
</reference>
<accession>A0A496PJG1</accession>